<dbReference type="Gene3D" id="2.40.50.140">
    <property type="entry name" value="Nucleic acid-binding proteins"/>
    <property type="match status" value="1"/>
</dbReference>
<proteinExistence type="predicted"/>
<dbReference type="OrthoDB" id="8138743at2"/>
<protein>
    <submittedName>
        <fullName evidence="1">Uncharacterized protein</fullName>
    </submittedName>
</protein>
<dbReference type="eggNOG" id="COG5108">
    <property type="taxonomic scope" value="Bacteria"/>
</dbReference>
<dbReference type="Proteomes" id="UP000001402">
    <property type="component" value="Chromosome"/>
</dbReference>
<dbReference type="AlphaFoldDB" id="E6VMK3"/>
<dbReference type="InterPro" id="IPR012340">
    <property type="entry name" value="NA-bd_OB-fold"/>
</dbReference>
<name>E6VMK3_RHOPX</name>
<dbReference type="HOGENOM" id="CLU_1625800_0_0_5"/>
<evidence type="ECO:0000313" key="2">
    <source>
        <dbReference type="Proteomes" id="UP000001402"/>
    </source>
</evidence>
<evidence type="ECO:0000313" key="1">
    <source>
        <dbReference type="EMBL" id="ADU43493.1"/>
    </source>
</evidence>
<dbReference type="EMBL" id="CP002418">
    <property type="protein sequence ID" value="ADU43493.1"/>
    <property type="molecule type" value="Genomic_DNA"/>
</dbReference>
<accession>E6VMK3</accession>
<dbReference type="KEGG" id="rpx:Rpdx1_1881"/>
<organism evidence="1 2">
    <name type="scientific">Rhodopseudomonas palustris (strain DX-1)</name>
    <dbReference type="NCBI Taxonomy" id="652103"/>
    <lineage>
        <taxon>Bacteria</taxon>
        <taxon>Pseudomonadati</taxon>
        <taxon>Pseudomonadota</taxon>
        <taxon>Alphaproteobacteria</taxon>
        <taxon>Hyphomicrobiales</taxon>
        <taxon>Nitrobacteraceae</taxon>
        <taxon>Rhodopseudomonas</taxon>
    </lineage>
</organism>
<gene>
    <name evidence="1" type="ordered locus">Rpdx1_1881</name>
</gene>
<sequence>MADKKFQYKEFATEAMTARAPHLSTPHIFGEYADDKYKTMATAPTEYTARFQKEIQAVATAFFGRRKVVHMPWRKTKEGVITFNFKSPKKTPQLMDSRGTPLPQGITIRDGSLIRIAGVMACWQKGAICGVSLWPDAVRVIKLVEGFDASKSFGPPDEGYTAS</sequence>
<reference evidence="1" key="1">
    <citation type="submission" date="2010-12" db="EMBL/GenBank/DDBJ databases">
        <title>Complete sequence of Rhodopseudomonas palustris DX-1.</title>
        <authorList>
            <consortium name="US DOE Joint Genome Institute"/>
            <person name="Lucas S."/>
            <person name="Copeland A."/>
            <person name="Lapidus A."/>
            <person name="Cheng J.-F."/>
            <person name="Goodwin L."/>
            <person name="Pitluck S."/>
            <person name="Misra M."/>
            <person name="Chertkov O."/>
            <person name="Detter J.C."/>
            <person name="Han C."/>
            <person name="Tapia R."/>
            <person name="Land M."/>
            <person name="Hauser L."/>
            <person name="Kyrpides N."/>
            <person name="Ivanova N."/>
            <person name="Ovchinnikova G."/>
            <person name="Logan B."/>
            <person name="Oda Y."/>
            <person name="Harwood C."/>
            <person name="Woyke T."/>
        </authorList>
    </citation>
    <scope>NUCLEOTIDE SEQUENCE [LARGE SCALE GENOMIC DNA]</scope>
    <source>
        <strain evidence="1">DX-1</strain>
    </source>
</reference>
<dbReference type="BioCyc" id="RPAL652103:RPDX1_RS09245-MONOMER"/>
<dbReference type="SUPFAM" id="SSF50249">
    <property type="entry name" value="Nucleic acid-binding proteins"/>
    <property type="match status" value="1"/>
</dbReference>